<evidence type="ECO:0000313" key="2">
    <source>
        <dbReference type="Proteomes" id="UP000049127"/>
    </source>
</evidence>
<dbReference type="InterPro" id="IPR047735">
    <property type="entry name" value="GrdX-like"/>
</dbReference>
<name>A0A0C7QT02_PARSO</name>
<evidence type="ECO:0000313" key="1">
    <source>
        <dbReference type="EMBL" id="CEQ03681.1"/>
    </source>
</evidence>
<organism evidence="1 2">
    <name type="scientific">Paraclostridium sordellii</name>
    <name type="common">Clostridium sordellii</name>
    <dbReference type="NCBI Taxonomy" id="1505"/>
    <lineage>
        <taxon>Bacteria</taxon>
        <taxon>Bacillati</taxon>
        <taxon>Bacillota</taxon>
        <taxon>Clostridia</taxon>
        <taxon>Peptostreptococcales</taxon>
        <taxon>Peptostreptococcaceae</taxon>
        <taxon>Paraclostridium</taxon>
    </lineage>
</organism>
<dbReference type="NCBIfam" id="NF038093">
    <property type="entry name" value="GrdX"/>
    <property type="match status" value="1"/>
</dbReference>
<reference evidence="1 2" key="1">
    <citation type="submission" date="2015-01" db="EMBL/GenBank/DDBJ databases">
        <authorList>
            <person name="Aslett A.Martin."/>
            <person name="De Silva Nishadi"/>
        </authorList>
    </citation>
    <scope>NUCLEOTIDE SEQUENCE [LARGE SCALE GENOMIC DNA]</scope>
    <source>
        <strain evidence="1 2">R28058</strain>
    </source>
</reference>
<gene>
    <name evidence="1" type="primary">grdX_1</name>
    <name evidence="1" type="ORF">R28058_14141</name>
</gene>
<dbReference type="EMBL" id="CEKZ01000003">
    <property type="protein sequence ID" value="CEQ03681.1"/>
    <property type="molecule type" value="Genomic_DNA"/>
</dbReference>
<dbReference type="AlphaFoldDB" id="A0A0C7QT02"/>
<protein>
    <submittedName>
        <fullName evidence="1">Glycine reductase complex component</fullName>
    </submittedName>
</protein>
<dbReference type="Proteomes" id="UP000049127">
    <property type="component" value="Unassembled WGS sequence"/>
</dbReference>
<sequence length="99" mass="11482">MKNYNYIDVLKVTRDKIHRGHKLYTHPLAGSIKANDTPYKSILISKYESSLDEISLSIIENSIQVYTDLLRDNNTPLWTKEVLDQFMIIDLSIIKNSII</sequence>
<proteinExistence type="predicted"/>
<accession>A0A0C7QT02</accession>